<keyword evidence="1" id="KW-0472">Membrane</keyword>
<feature type="transmembrane region" description="Helical" evidence="1">
    <location>
        <begin position="145"/>
        <end position="170"/>
    </location>
</feature>
<reference evidence="2 3" key="1">
    <citation type="submission" date="2016-10" db="EMBL/GenBank/DDBJ databases">
        <authorList>
            <person name="de Groot N.N."/>
        </authorList>
    </citation>
    <scope>NUCLEOTIDE SEQUENCE [LARGE SCALE GENOMIC DNA]</scope>
    <source>
        <strain evidence="2 3">CGMCC 1.3442</strain>
    </source>
</reference>
<feature type="transmembrane region" description="Helical" evidence="1">
    <location>
        <begin position="110"/>
        <end position="133"/>
    </location>
</feature>
<dbReference type="EMBL" id="FNIG01000005">
    <property type="protein sequence ID" value="SDN48249.1"/>
    <property type="molecule type" value="Genomic_DNA"/>
</dbReference>
<dbReference type="InterPro" id="IPR006938">
    <property type="entry name" value="DUF624"/>
</dbReference>
<accession>A0A1H0BRI1</accession>
<organism evidence="2 3">
    <name type="scientific">Tenuibacillus multivorans</name>
    <dbReference type="NCBI Taxonomy" id="237069"/>
    <lineage>
        <taxon>Bacteria</taxon>
        <taxon>Bacillati</taxon>
        <taxon>Bacillota</taxon>
        <taxon>Bacilli</taxon>
        <taxon>Bacillales</taxon>
        <taxon>Bacillaceae</taxon>
        <taxon>Tenuibacillus</taxon>
    </lineage>
</organism>
<dbReference type="STRING" id="237069.SAMN05216498_2359"/>
<keyword evidence="1" id="KW-1133">Transmembrane helix</keyword>
<dbReference type="AlphaFoldDB" id="A0A1H0BRI1"/>
<feature type="transmembrane region" description="Helical" evidence="1">
    <location>
        <begin position="79"/>
        <end position="98"/>
    </location>
</feature>
<gene>
    <name evidence="2" type="ORF">SAMN05216498_2359</name>
</gene>
<feature type="transmembrane region" description="Helical" evidence="1">
    <location>
        <begin position="20"/>
        <end position="49"/>
    </location>
</feature>
<name>A0A1H0BRI1_9BACI</name>
<feature type="transmembrane region" description="Helical" evidence="1">
    <location>
        <begin position="176"/>
        <end position="197"/>
    </location>
</feature>
<dbReference type="Pfam" id="PF04854">
    <property type="entry name" value="DUF624"/>
    <property type="match status" value="1"/>
</dbReference>
<evidence type="ECO:0000256" key="1">
    <source>
        <dbReference type="SAM" id="Phobius"/>
    </source>
</evidence>
<evidence type="ECO:0000313" key="2">
    <source>
        <dbReference type="EMBL" id="SDN48249.1"/>
    </source>
</evidence>
<protein>
    <submittedName>
        <fullName evidence="2">Uncharacterized membrane protein YesL</fullName>
    </submittedName>
</protein>
<keyword evidence="3" id="KW-1185">Reference proteome</keyword>
<dbReference type="Proteomes" id="UP000199334">
    <property type="component" value="Unassembled WGS sequence"/>
</dbReference>
<proteinExistence type="predicted"/>
<evidence type="ECO:0000313" key="3">
    <source>
        <dbReference type="Proteomes" id="UP000199334"/>
    </source>
</evidence>
<dbReference type="OrthoDB" id="2182676at2"/>
<sequence length="210" mass="24349">MMDLIMRKMLDGCEWIMRIVKLNLICVLTSALGIVVFSFLPALVGGLYVTRGWLKGETDLPIWKRFWQGFKQYYGKSQLLGWILAIGYLILYVDYSFFNRLQGDVIGSLGLGSLVILSGIWMMLTIYIFPLMLTKNLSILRLFKVSFFSIMAYIHYLFIALIGILAILFISYLLPGMWVFLTIGTILFWVNCFYRIVEHKLSQKHVLMKI</sequence>
<keyword evidence="1" id="KW-0812">Transmembrane</keyword>